<gene>
    <name evidence="10" type="ORF">EAX61_15945</name>
</gene>
<comment type="caution">
    <text evidence="10">The sequence shown here is derived from an EMBL/GenBank/DDBJ whole genome shotgun (WGS) entry which is preliminary data.</text>
</comment>
<sequence>MRRLYSFLTSVVERSLPVTGVFSDKMRLFVRGRTAVFSTLMKDLEDRKPVIWFHAASLGEYEQGLPVMESVAQQYPKHQLLLTFFSPSGYEVKKNSAFANLPDRQAGAVTYLPLDTPSNARDFLDIVQPEMVFFIKYEFWPNYLKELKSRKIRTFLISGVFRENQAFFKPFGKWMTQYLDAFEHFFLQDNASAEALQSLGFSNFIISGDTRFDRVSHQIEVDNTLDFATAFCEDQLCVVCGSTWKEDDDIIVPFINQNKGTAKFIIAPHEINSDKISLLQKRLQVKTVLYSEMDINTVASYDVLIIDTIGLLTRLYSYATVAYVGGAMGTTGLHNILEPATFGMPIITGSNLEKFPEAKRLQQLAGLFTVKDASELSTILKKLLMDKNFRTQSGMISGHYVNSNTGATRKVLEYLEK</sequence>
<name>A0A3M0G2I5_9FLAO</name>
<dbReference type="GO" id="GO:0009244">
    <property type="term" value="P:lipopolysaccharide core region biosynthetic process"/>
    <property type="evidence" value="ECO:0007669"/>
    <property type="project" value="UniProtKB-UniRule"/>
</dbReference>
<reference evidence="10 11" key="1">
    <citation type="submission" date="2018-10" db="EMBL/GenBank/DDBJ databases">
        <title>Dokdonia luteus sp. nov., isolated from sea water.</title>
        <authorList>
            <person name="Zhou L.Y."/>
            <person name="Du Z.J."/>
        </authorList>
    </citation>
    <scope>NUCLEOTIDE SEQUENCE [LARGE SCALE GENOMIC DNA]</scope>
    <source>
        <strain evidence="10 11">SH27</strain>
    </source>
</reference>
<evidence type="ECO:0000256" key="6">
    <source>
        <dbReference type="ARBA" id="ARBA00049183"/>
    </source>
</evidence>
<comment type="similarity">
    <text evidence="8">Belongs to the glycosyltransferase group 1 family.</text>
</comment>
<accession>A0A3M0G2I5</accession>
<comment type="subcellular location">
    <subcellularLocation>
        <location evidence="8">Cell membrane</location>
    </subcellularLocation>
</comment>
<dbReference type="GO" id="GO:0005886">
    <property type="term" value="C:plasma membrane"/>
    <property type="evidence" value="ECO:0007669"/>
    <property type="project" value="UniProtKB-SubCell"/>
</dbReference>
<dbReference type="OrthoDB" id="9789797at2"/>
<dbReference type="Proteomes" id="UP000281985">
    <property type="component" value="Unassembled WGS sequence"/>
</dbReference>
<dbReference type="EMBL" id="REFV01000023">
    <property type="protein sequence ID" value="RMB56113.1"/>
    <property type="molecule type" value="Genomic_DNA"/>
</dbReference>
<dbReference type="Gene3D" id="3.40.50.11720">
    <property type="entry name" value="3-Deoxy-D-manno-octulosonic-acid transferase, N-terminal domain"/>
    <property type="match status" value="1"/>
</dbReference>
<evidence type="ECO:0000256" key="2">
    <source>
        <dbReference type="ARBA" id="ARBA00012621"/>
    </source>
</evidence>
<evidence type="ECO:0000256" key="4">
    <source>
        <dbReference type="ARBA" id="ARBA00022679"/>
    </source>
</evidence>
<dbReference type="GO" id="GO:0043842">
    <property type="term" value="F:Kdo transferase activity"/>
    <property type="evidence" value="ECO:0007669"/>
    <property type="project" value="UniProtKB-EC"/>
</dbReference>
<evidence type="ECO:0000313" key="10">
    <source>
        <dbReference type="EMBL" id="RMB56113.1"/>
    </source>
</evidence>
<dbReference type="Gene3D" id="3.40.50.2000">
    <property type="entry name" value="Glycogen Phosphorylase B"/>
    <property type="match status" value="1"/>
</dbReference>
<evidence type="ECO:0000256" key="5">
    <source>
        <dbReference type="ARBA" id="ARBA00031445"/>
    </source>
</evidence>
<dbReference type="UniPathway" id="UPA00958"/>
<dbReference type="Pfam" id="PF04413">
    <property type="entry name" value="Glycos_transf_N"/>
    <property type="match status" value="1"/>
</dbReference>
<dbReference type="PANTHER" id="PTHR42755:SF1">
    <property type="entry name" value="3-DEOXY-D-MANNO-OCTULOSONIC ACID TRANSFERASE, MITOCHONDRIAL-RELATED"/>
    <property type="match status" value="1"/>
</dbReference>
<keyword evidence="8" id="KW-0472">Membrane</keyword>
<feature type="active site" description="Proton acceptor" evidence="7">
    <location>
        <position position="60"/>
    </location>
</feature>
<dbReference type="InterPro" id="IPR038107">
    <property type="entry name" value="Glycos_transf_N_sf"/>
</dbReference>
<keyword evidence="4 8" id="KW-0808">Transferase</keyword>
<comment type="catalytic activity">
    <reaction evidence="6 8">
        <text>lipid IVA (E. coli) + CMP-3-deoxy-beta-D-manno-octulosonate = alpha-Kdo-(2-&gt;6)-lipid IVA (E. coli) + CMP + H(+)</text>
        <dbReference type="Rhea" id="RHEA:28066"/>
        <dbReference type="ChEBI" id="CHEBI:15378"/>
        <dbReference type="ChEBI" id="CHEBI:58603"/>
        <dbReference type="ChEBI" id="CHEBI:60364"/>
        <dbReference type="ChEBI" id="CHEBI:60377"/>
        <dbReference type="ChEBI" id="CHEBI:85987"/>
        <dbReference type="EC" id="2.4.99.12"/>
    </reaction>
</comment>
<keyword evidence="8" id="KW-0448">Lipopolysaccharide biosynthesis</keyword>
<evidence type="ECO:0000256" key="3">
    <source>
        <dbReference type="ARBA" id="ARBA00019077"/>
    </source>
</evidence>
<dbReference type="GO" id="GO:0009245">
    <property type="term" value="P:lipid A biosynthetic process"/>
    <property type="evidence" value="ECO:0007669"/>
    <property type="project" value="TreeGrafter"/>
</dbReference>
<keyword evidence="11" id="KW-1185">Reference proteome</keyword>
<comment type="pathway">
    <text evidence="1 8">Bacterial outer membrane biogenesis; LPS core biosynthesis.</text>
</comment>
<proteinExistence type="inferred from homology"/>
<evidence type="ECO:0000256" key="7">
    <source>
        <dbReference type="PIRSR" id="PIRSR639901-1"/>
    </source>
</evidence>
<protein>
    <recommendedName>
        <fullName evidence="3 8">3-deoxy-D-manno-octulosonic acid transferase</fullName>
        <shortName evidence="8">Kdo transferase</shortName>
        <ecNumber evidence="2 8">2.4.99.12</ecNumber>
    </recommendedName>
    <alternativeName>
        <fullName evidence="5 8">Lipid IV(A) 3-deoxy-D-manno-octulosonic acid transferase</fullName>
    </alternativeName>
</protein>
<keyword evidence="8" id="KW-1003">Cell membrane</keyword>
<dbReference type="InterPro" id="IPR007507">
    <property type="entry name" value="Glycos_transf_N"/>
</dbReference>
<evidence type="ECO:0000256" key="1">
    <source>
        <dbReference type="ARBA" id="ARBA00004713"/>
    </source>
</evidence>
<organism evidence="10 11">
    <name type="scientific">Dokdonia sinensis</name>
    <dbReference type="NCBI Taxonomy" id="2479847"/>
    <lineage>
        <taxon>Bacteria</taxon>
        <taxon>Pseudomonadati</taxon>
        <taxon>Bacteroidota</taxon>
        <taxon>Flavobacteriia</taxon>
        <taxon>Flavobacteriales</taxon>
        <taxon>Flavobacteriaceae</taxon>
        <taxon>Dokdonia</taxon>
    </lineage>
</organism>
<feature type="domain" description="3-deoxy-D-manno-octulosonic-acid transferase N-terminal" evidence="9">
    <location>
        <begin position="45"/>
        <end position="213"/>
    </location>
</feature>
<dbReference type="PANTHER" id="PTHR42755">
    <property type="entry name" value="3-DEOXY-MANNO-OCTULOSONATE CYTIDYLYLTRANSFERASE"/>
    <property type="match status" value="1"/>
</dbReference>
<evidence type="ECO:0000256" key="8">
    <source>
        <dbReference type="RuleBase" id="RU365103"/>
    </source>
</evidence>
<evidence type="ECO:0000259" key="9">
    <source>
        <dbReference type="Pfam" id="PF04413"/>
    </source>
</evidence>
<dbReference type="RefSeq" id="WP_121918710.1">
    <property type="nucleotide sequence ID" value="NZ_REFV01000023.1"/>
</dbReference>
<evidence type="ECO:0000313" key="11">
    <source>
        <dbReference type="Proteomes" id="UP000281985"/>
    </source>
</evidence>
<dbReference type="AlphaFoldDB" id="A0A3M0G2I5"/>
<comment type="function">
    <text evidence="8">Involved in lipopolysaccharide (LPS) biosynthesis. Catalyzes the transfer of 3-deoxy-D-manno-octulosonate (Kdo) residue(s) from CMP-Kdo to lipid IV(A), the tetraacyldisaccharide-1,4'-bisphosphate precursor of lipid A.</text>
</comment>
<dbReference type="EC" id="2.4.99.12" evidence="2 8"/>
<dbReference type="InterPro" id="IPR039901">
    <property type="entry name" value="Kdotransferase"/>
</dbReference>